<dbReference type="InterPro" id="IPR017937">
    <property type="entry name" value="Thioredoxin_CS"/>
</dbReference>
<dbReference type="InterPro" id="IPR013766">
    <property type="entry name" value="Thioredoxin_domain"/>
</dbReference>
<gene>
    <name evidence="10" type="ORF">J2Z69_002556</name>
</gene>
<dbReference type="InterPro" id="IPR036249">
    <property type="entry name" value="Thioredoxin-like_sf"/>
</dbReference>
<dbReference type="EMBL" id="JAGGLD010000004">
    <property type="protein sequence ID" value="MBP2001511.1"/>
    <property type="molecule type" value="Genomic_DNA"/>
</dbReference>
<keyword evidence="3" id="KW-0813">Transport</keyword>
<dbReference type="PRINTS" id="PR00421">
    <property type="entry name" value="THIOREDOXIN"/>
</dbReference>
<evidence type="ECO:0000256" key="2">
    <source>
        <dbReference type="ARBA" id="ARBA00020570"/>
    </source>
</evidence>
<dbReference type="PANTHER" id="PTHR45663">
    <property type="entry name" value="GEO12009P1"/>
    <property type="match status" value="1"/>
</dbReference>
<organism evidence="10 11">
    <name type="scientific">Paenibacillus shirakamiensis</name>
    <dbReference type="NCBI Taxonomy" id="1265935"/>
    <lineage>
        <taxon>Bacteria</taxon>
        <taxon>Bacillati</taxon>
        <taxon>Bacillota</taxon>
        <taxon>Bacilli</taxon>
        <taxon>Bacillales</taxon>
        <taxon>Paenibacillaceae</taxon>
        <taxon>Paenibacillus</taxon>
    </lineage>
</organism>
<protein>
    <recommendedName>
        <fullName evidence="2 7">Thioredoxin</fullName>
    </recommendedName>
</protein>
<keyword evidence="4" id="KW-0249">Electron transport</keyword>
<keyword evidence="6" id="KW-0676">Redox-active center</keyword>
<evidence type="ECO:0000313" key="10">
    <source>
        <dbReference type="EMBL" id="MBP2001511.1"/>
    </source>
</evidence>
<dbReference type="PROSITE" id="PS51352">
    <property type="entry name" value="THIOREDOXIN_2"/>
    <property type="match status" value="1"/>
</dbReference>
<evidence type="ECO:0000259" key="9">
    <source>
        <dbReference type="PROSITE" id="PS51352"/>
    </source>
</evidence>
<evidence type="ECO:0000256" key="3">
    <source>
        <dbReference type="ARBA" id="ARBA00022448"/>
    </source>
</evidence>
<dbReference type="Proteomes" id="UP001519288">
    <property type="component" value="Unassembled WGS sequence"/>
</dbReference>
<dbReference type="PANTHER" id="PTHR45663:SF11">
    <property type="entry name" value="GEO12009P1"/>
    <property type="match status" value="1"/>
</dbReference>
<sequence>MAIMNVTDAAFAEEVEASTGTVLLDFWAPWCGPCKMMSPVLEELSNELGDSVKVVKVNVDDNPASASKYNIMSIPTLLVFKEGQVIQQMTGLQTKDQLKAALA</sequence>
<dbReference type="Gene3D" id="3.40.30.10">
    <property type="entry name" value="Glutaredoxin"/>
    <property type="match status" value="1"/>
</dbReference>
<dbReference type="PIRSF" id="PIRSF000077">
    <property type="entry name" value="Thioredoxin"/>
    <property type="match status" value="1"/>
</dbReference>
<proteinExistence type="inferred from homology"/>
<keyword evidence="5" id="KW-1015">Disulfide bond</keyword>
<accession>A0ABS4JK81</accession>
<comment type="similarity">
    <text evidence="1 8">Belongs to the thioredoxin family.</text>
</comment>
<evidence type="ECO:0000256" key="7">
    <source>
        <dbReference type="NCBIfam" id="TIGR01068"/>
    </source>
</evidence>
<dbReference type="SUPFAM" id="SSF52833">
    <property type="entry name" value="Thioredoxin-like"/>
    <property type="match status" value="1"/>
</dbReference>
<evidence type="ECO:0000256" key="6">
    <source>
        <dbReference type="ARBA" id="ARBA00023284"/>
    </source>
</evidence>
<dbReference type="Pfam" id="PF00085">
    <property type="entry name" value="Thioredoxin"/>
    <property type="match status" value="1"/>
</dbReference>
<dbReference type="NCBIfam" id="TIGR01068">
    <property type="entry name" value="thioredoxin"/>
    <property type="match status" value="1"/>
</dbReference>
<dbReference type="CDD" id="cd02947">
    <property type="entry name" value="TRX_family"/>
    <property type="match status" value="1"/>
</dbReference>
<dbReference type="RefSeq" id="WP_209862987.1">
    <property type="nucleotide sequence ID" value="NZ_JAGGLD010000004.1"/>
</dbReference>
<dbReference type="PROSITE" id="PS00194">
    <property type="entry name" value="THIOREDOXIN_1"/>
    <property type="match status" value="1"/>
</dbReference>
<evidence type="ECO:0000313" key="11">
    <source>
        <dbReference type="Proteomes" id="UP001519288"/>
    </source>
</evidence>
<feature type="domain" description="Thioredoxin" evidence="9">
    <location>
        <begin position="1"/>
        <end position="103"/>
    </location>
</feature>
<reference evidence="10 11" key="1">
    <citation type="submission" date="2021-03" db="EMBL/GenBank/DDBJ databases">
        <title>Genomic Encyclopedia of Type Strains, Phase IV (KMG-IV): sequencing the most valuable type-strain genomes for metagenomic binning, comparative biology and taxonomic classification.</title>
        <authorList>
            <person name="Goeker M."/>
        </authorList>
    </citation>
    <scope>NUCLEOTIDE SEQUENCE [LARGE SCALE GENOMIC DNA]</scope>
    <source>
        <strain evidence="10 11">DSM 26806</strain>
    </source>
</reference>
<evidence type="ECO:0000256" key="5">
    <source>
        <dbReference type="ARBA" id="ARBA00023157"/>
    </source>
</evidence>
<comment type="caution">
    <text evidence="10">The sequence shown here is derived from an EMBL/GenBank/DDBJ whole genome shotgun (WGS) entry which is preliminary data.</text>
</comment>
<evidence type="ECO:0000256" key="1">
    <source>
        <dbReference type="ARBA" id="ARBA00008987"/>
    </source>
</evidence>
<name>A0ABS4JK81_9BACL</name>
<evidence type="ECO:0000256" key="8">
    <source>
        <dbReference type="PIRNR" id="PIRNR000077"/>
    </source>
</evidence>
<evidence type="ECO:0000256" key="4">
    <source>
        <dbReference type="ARBA" id="ARBA00022982"/>
    </source>
</evidence>
<keyword evidence="11" id="KW-1185">Reference proteome</keyword>
<dbReference type="InterPro" id="IPR005746">
    <property type="entry name" value="Thioredoxin"/>
</dbReference>